<dbReference type="InterPro" id="IPR011042">
    <property type="entry name" value="6-blade_b-propeller_TolB-like"/>
</dbReference>
<feature type="repeat" description="NHL" evidence="2">
    <location>
        <begin position="839"/>
        <end position="875"/>
    </location>
</feature>
<dbReference type="GO" id="GO:0016874">
    <property type="term" value="F:ligase activity"/>
    <property type="evidence" value="ECO:0007669"/>
    <property type="project" value="UniProtKB-KW"/>
</dbReference>
<dbReference type="InterPro" id="IPR018487">
    <property type="entry name" value="Hemopexin-like_repeat"/>
</dbReference>
<gene>
    <name evidence="5" type="ORF">ROHU_015337</name>
</gene>
<feature type="repeat" description="Hemopexin" evidence="3">
    <location>
        <begin position="909"/>
        <end position="955"/>
    </location>
</feature>
<feature type="compositionally biased region" description="Polar residues" evidence="4">
    <location>
        <begin position="490"/>
        <end position="509"/>
    </location>
</feature>
<dbReference type="Pfam" id="PF01436">
    <property type="entry name" value="NHL"/>
    <property type="match status" value="1"/>
</dbReference>
<evidence type="ECO:0000256" key="2">
    <source>
        <dbReference type="PROSITE-ProRule" id="PRU00504"/>
    </source>
</evidence>
<dbReference type="PROSITE" id="PS51125">
    <property type="entry name" value="NHL"/>
    <property type="match status" value="2"/>
</dbReference>
<dbReference type="EMBL" id="QBIY01011244">
    <property type="protein sequence ID" value="RXN33734.1"/>
    <property type="molecule type" value="Genomic_DNA"/>
</dbReference>
<evidence type="ECO:0000256" key="1">
    <source>
        <dbReference type="ARBA" id="ARBA00022737"/>
    </source>
</evidence>
<dbReference type="Gene3D" id="2.110.10.10">
    <property type="entry name" value="Hemopexin-like domain"/>
    <property type="match status" value="1"/>
</dbReference>
<feature type="repeat" description="NHL" evidence="2">
    <location>
        <begin position="635"/>
        <end position="678"/>
    </location>
</feature>
<dbReference type="Gene3D" id="2.120.10.30">
    <property type="entry name" value="TolB, C-terminal domain"/>
    <property type="match status" value="2"/>
</dbReference>
<protein>
    <submittedName>
        <fullName evidence="5">E3 ubiquitin-ligase TRIM32</fullName>
    </submittedName>
</protein>
<feature type="region of interest" description="Disordered" evidence="4">
    <location>
        <begin position="291"/>
        <end position="403"/>
    </location>
</feature>
<dbReference type="GO" id="GO:0000209">
    <property type="term" value="P:protein polyubiquitination"/>
    <property type="evidence" value="ECO:0007669"/>
    <property type="project" value="TreeGrafter"/>
</dbReference>
<name>A0A498NQ88_LABRO</name>
<dbReference type="InterPro" id="IPR050952">
    <property type="entry name" value="TRIM-NHL_E3_ligases"/>
</dbReference>
<dbReference type="SUPFAM" id="SSF50923">
    <property type="entry name" value="Hemopexin-like domain"/>
    <property type="match status" value="1"/>
</dbReference>
<keyword evidence="6" id="KW-1185">Reference proteome</keyword>
<proteinExistence type="predicted"/>
<dbReference type="AlphaFoldDB" id="A0A498NQ88"/>
<dbReference type="PANTHER" id="PTHR24104">
    <property type="entry name" value="E3 UBIQUITIN-PROTEIN LIGASE NHLRC1-RELATED"/>
    <property type="match status" value="1"/>
</dbReference>
<dbReference type="GO" id="GO:0043161">
    <property type="term" value="P:proteasome-mediated ubiquitin-dependent protein catabolic process"/>
    <property type="evidence" value="ECO:0007669"/>
    <property type="project" value="TreeGrafter"/>
</dbReference>
<feature type="region of interest" description="Disordered" evidence="4">
    <location>
        <begin position="478"/>
        <end position="573"/>
    </location>
</feature>
<feature type="compositionally biased region" description="Basic and acidic residues" evidence="4">
    <location>
        <begin position="559"/>
        <end position="573"/>
    </location>
</feature>
<dbReference type="Proteomes" id="UP000290572">
    <property type="component" value="Unassembled WGS sequence"/>
</dbReference>
<evidence type="ECO:0000313" key="6">
    <source>
        <dbReference type="Proteomes" id="UP000290572"/>
    </source>
</evidence>
<dbReference type="SUPFAM" id="SSF101898">
    <property type="entry name" value="NHL repeat"/>
    <property type="match status" value="1"/>
</dbReference>
<sequence>MVAKTLYTDVLAYDRTQDTQIMHDDDASLKANYRHYPSKRDSSESEAEVQKAPCFRMMLLGSHFHRRPFPATVSQPVSSTPVCLSSSVFEKHEDSSQFLSSFPTWITQALCDLSQSEQELQQLREWQTAEVDKINQGLDSAILGAQKEERYLLERVKQIHRNTQQQMQQIKRENAAAVRVGQSLVDRQLRKVGQLREQIHMWGRCPSGPNKSQLLRGVRELIQPWEISLSLKNVHFQPCQQPSTIPFGEVVVQENNVNFPVGVCGPQGHKCAIHSGDLAHENHVAVSEQLHTPSNGTLGGMDKESSRTNTGTSRVVRKIRISTTEKNALGEDVKLPSPKPQKLLASKRDNSESSQDEDLESPSSDIRGDDLFLAIHPMSNRGETEENCPVTGQNGVRKHSISKDYRNQRTLLPVSRKEPSCPPEENGLKHYKGSQGFRGGMLYYVNDNISPTKSDYKGAKSSYHSYFDLSSKEAAQLSQCPGELRRPSSPADSTDSSYTFTVRSASSRSESMKGEKKRSISTADLSARGRPLINRKGENLKRKMNRCLSESPPSTNSEQRSKVSENWESKDHSTASCSEVSSRICRSLSMSAIEGKAMQQTRCEQKKDKQSGQRTNAGLFMVEEEKSTLKVGHLVKKIGKQGSGRTDFTLPSGVHATPQGQLFVVDCGNVRVQITDLQRNVVQQISPPACEGTSRHCRNFFDVAGNSKGLIALTCAAERVLLVFSRHGRLLQTFGGSGSVGAQQDLEAPRGVTITQQDDFLVADIRRGTLTALKLDPKTGAKIECTVVTGFCRPYLVATCLTSGLIAVSERGNETGRAPCIKVLEPGWNTIRILGICSGMGPVLSNPWGICIDADGDVLVADWGKQHCVVLYPAVGVGRSIDNKVFSYYNYTLEQGYPVEIQQEFPGIPSHLDAAVECPKGECITDSVLFFKGQKMYDIDLAATPRAVKKERPIPFPKIDAGFCDANGVKVFIGPEYYLYESPTILALGKIKPAPQKISPEKFNCEE</sequence>
<keyword evidence="1" id="KW-0677">Repeat</keyword>
<dbReference type="InterPro" id="IPR001258">
    <property type="entry name" value="NHL_repeat"/>
</dbReference>
<keyword evidence="5" id="KW-0436">Ligase</keyword>
<comment type="caution">
    <text evidence="5">The sequence shown here is derived from an EMBL/GenBank/DDBJ whole genome shotgun (WGS) entry which is preliminary data.</text>
</comment>
<dbReference type="GO" id="GO:0061630">
    <property type="term" value="F:ubiquitin protein ligase activity"/>
    <property type="evidence" value="ECO:0007669"/>
    <property type="project" value="TreeGrafter"/>
</dbReference>
<evidence type="ECO:0000313" key="5">
    <source>
        <dbReference type="EMBL" id="RXN33734.1"/>
    </source>
</evidence>
<accession>A0A498NQ88</accession>
<reference evidence="5 6" key="1">
    <citation type="submission" date="2018-03" db="EMBL/GenBank/DDBJ databases">
        <title>Draft genome sequence of Rohu Carp (Labeo rohita).</title>
        <authorList>
            <person name="Das P."/>
            <person name="Kushwaha B."/>
            <person name="Joshi C.G."/>
            <person name="Kumar D."/>
            <person name="Nagpure N.S."/>
            <person name="Sahoo L."/>
            <person name="Das S.P."/>
            <person name="Bit A."/>
            <person name="Patnaik S."/>
            <person name="Meher P.K."/>
            <person name="Jayasankar P."/>
            <person name="Koringa P.G."/>
            <person name="Patel N.V."/>
            <person name="Hinsu A.T."/>
            <person name="Kumar R."/>
            <person name="Pandey M."/>
            <person name="Agarwal S."/>
            <person name="Srivastava S."/>
            <person name="Singh M."/>
            <person name="Iquebal M.A."/>
            <person name="Jaiswal S."/>
            <person name="Angadi U.B."/>
            <person name="Kumar N."/>
            <person name="Raza M."/>
            <person name="Shah T.M."/>
            <person name="Rai A."/>
            <person name="Jena J.K."/>
        </authorList>
    </citation>
    <scope>NUCLEOTIDE SEQUENCE [LARGE SCALE GENOMIC DNA]</scope>
    <source>
        <strain evidence="5">DASCIFA01</strain>
        <tissue evidence="5">Testis</tissue>
    </source>
</reference>
<organism evidence="5 6">
    <name type="scientific">Labeo rohita</name>
    <name type="common">Indian major carp</name>
    <name type="synonym">Cyprinus rohita</name>
    <dbReference type="NCBI Taxonomy" id="84645"/>
    <lineage>
        <taxon>Eukaryota</taxon>
        <taxon>Metazoa</taxon>
        <taxon>Chordata</taxon>
        <taxon>Craniata</taxon>
        <taxon>Vertebrata</taxon>
        <taxon>Euteleostomi</taxon>
        <taxon>Actinopterygii</taxon>
        <taxon>Neopterygii</taxon>
        <taxon>Teleostei</taxon>
        <taxon>Ostariophysi</taxon>
        <taxon>Cypriniformes</taxon>
        <taxon>Cyprinidae</taxon>
        <taxon>Labeoninae</taxon>
        <taxon>Labeonini</taxon>
        <taxon>Labeo</taxon>
    </lineage>
</organism>
<dbReference type="PROSITE" id="PS51642">
    <property type="entry name" value="HEMOPEXIN_2"/>
    <property type="match status" value="1"/>
</dbReference>
<dbReference type="InterPro" id="IPR036375">
    <property type="entry name" value="Hemopexin-like_dom_sf"/>
</dbReference>
<evidence type="ECO:0000256" key="4">
    <source>
        <dbReference type="SAM" id="MobiDB-lite"/>
    </source>
</evidence>
<feature type="region of interest" description="Disordered" evidence="4">
    <location>
        <begin position="596"/>
        <end position="616"/>
    </location>
</feature>
<dbReference type="PANTHER" id="PTHR24104:SF53">
    <property type="match status" value="1"/>
</dbReference>
<dbReference type="STRING" id="84645.A0A498NQ88"/>
<evidence type="ECO:0000256" key="3">
    <source>
        <dbReference type="PROSITE-ProRule" id="PRU01011"/>
    </source>
</evidence>